<sequence>MGAAQCEVVIRKEAAVKYGMRKLSWKRSLSARTKGRATRAVKRALIPGYGKKGMGWLHPKRKLYNTVYKKTTFSLFDLFK</sequence>
<organism evidence="1 2">
    <name type="scientific">Bifidobacterium angulatum DSM 20098 = JCM 7096</name>
    <dbReference type="NCBI Taxonomy" id="518635"/>
    <lineage>
        <taxon>Bacteria</taxon>
        <taxon>Bacillati</taxon>
        <taxon>Actinomycetota</taxon>
        <taxon>Actinomycetes</taxon>
        <taxon>Bifidobacteriales</taxon>
        <taxon>Bifidobacteriaceae</taxon>
        <taxon>Bifidobacterium</taxon>
    </lineage>
</organism>
<evidence type="ECO:0000313" key="2">
    <source>
        <dbReference type="Proteomes" id="UP000006408"/>
    </source>
</evidence>
<proteinExistence type="predicted"/>
<protein>
    <recommendedName>
        <fullName evidence="3">Phage protein</fullName>
    </recommendedName>
</protein>
<comment type="caution">
    <text evidence="1">The sequence shown here is derived from an EMBL/GenBank/DDBJ whole genome shotgun (WGS) entry which is preliminary data.</text>
</comment>
<accession>C4FEN3</accession>
<dbReference type="AlphaFoldDB" id="C4FEN3"/>
<name>C4FEN3_9BIFI</name>
<dbReference type="HOGENOM" id="CLU_188969_1_0_11"/>
<dbReference type="EMBL" id="ABYS02000004">
    <property type="protein sequence ID" value="EEP21414.1"/>
    <property type="molecule type" value="Genomic_DNA"/>
</dbReference>
<reference evidence="1" key="1">
    <citation type="submission" date="2009-04" db="EMBL/GenBank/DDBJ databases">
        <authorList>
            <person name="Weinstock G."/>
            <person name="Sodergren E."/>
            <person name="Clifton S."/>
            <person name="Fulton L."/>
            <person name="Fulton B."/>
            <person name="Courtney L."/>
            <person name="Fronick C."/>
            <person name="Harrison M."/>
            <person name="Strong C."/>
            <person name="Farmer C."/>
            <person name="Delahaunty K."/>
            <person name="Markovic C."/>
            <person name="Hall O."/>
            <person name="Minx P."/>
            <person name="Tomlinson C."/>
            <person name="Mitreva M."/>
            <person name="Nelson J."/>
            <person name="Hou S."/>
            <person name="Wollam A."/>
            <person name="Pepin K.H."/>
            <person name="Johnson M."/>
            <person name="Bhonagiri V."/>
            <person name="Nash W.E."/>
            <person name="Warren W."/>
            <person name="Chinwalla A."/>
            <person name="Mardis E.R."/>
            <person name="Wilson R.K."/>
        </authorList>
    </citation>
    <scope>NUCLEOTIDE SEQUENCE [LARGE SCALE GENOMIC DNA]</scope>
    <source>
        <strain evidence="1">DSM 20098</strain>
    </source>
</reference>
<evidence type="ECO:0000313" key="1">
    <source>
        <dbReference type="EMBL" id="EEP21414.1"/>
    </source>
</evidence>
<dbReference type="eggNOG" id="ENOG5032Y79">
    <property type="taxonomic scope" value="Bacteria"/>
</dbReference>
<dbReference type="Proteomes" id="UP000006408">
    <property type="component" value="Unassembled WGS sequence"/>
</dbReference>
<evidence type="ECO:0008006" key="3">
    <source>
        <dbReference type="Google" id="ProtNLM"/>
    </source>
</evidence>
<gene>
    <name evidence="1" type="ORF">BIFANG_02774</name>
</gene>
<dbReference type="PATRIC" id="fig|518635.7.peg.716"/>
<keyword evidence="2" id="KW-1185">Reference proteome</keyword>
<dbReference type="STRING" id="1683.Bang102_005645"/>